<dbReference type="Gene3D" id="3.30.70.330">
    <property type="match status" value="1"/>
</dbReference>
<reference evidence="10 11" key="1">
    <citation type="submission" date="2024-02" db="EMBL/GenBank/DDBJ databases">
        <title>Expansion and revision of Xanthobacter and proposal of Roseixanthobacter gen. nov.</title>
        <authorList>
            <person name="Soltysiak M.P.M."/>
            <person name="Jalihal A."/>
            <person name="Ory A."/>
            <person name="Chrisophersen C."/>
            <person name="Lee A.D."/>
            <person name="Boulton J."/>
            <person name="Springer M."/>
        </authorList>
    </citation>
    <scope>NUCLEOTIDE SEQUENCE [LARGE SCALE GENOMIC DNA]</scope>
    <source>
        <strain evidence="10 11">CB5</strain>
    </source>
</reference>
<feature type="region of interest" description="Disordered" evidence="7">
    <location>
        <begin position="531"/>
        <end position="622"/>
    </location>
</feature>
<dbReference type="EMBL" id="JBAFUR010000001">
    <property type="protein sequence ID" value="MFG1250943.1"/>
    <property type="molecule type" value="Genomic_DNA"/>
</dbReference>
<dbReference type="InterPro" id="IPR012677">
    <property type="entry name" value="Nucleotide-bd_a/b_plait_sf"/>
</dbReference>
<protein>
    <submittedName>
        <fullName evidence="10">DEAD/DEAH box helicase</fullName>
    </submittedName>
</protein>
<dbReference type="SMART" id="SM00490">
    <property type="entry name" value="HELICc"/>
    <property type="match status" value="1"/>
</dbReference>
<dbReference type="PROSITE" id="PS51194">
    <property type="entry name" value="HELICASE_CTER"/>
    <property type="match status" value="1"/>
</dbReference>
<dbReference type="Pfam" id="PF00271">
    <property type="entry name" value="Helicase_C"/>
    <property type="match status" value="1"/>
</dbReference>
<dbReference type="InterPro" id="IPR011545">
    <property type="entry name" value="DEAD/DEAH_box_helicase_dom"/>
</dbReference>
<gene>
    <name evidence="10" type="ORF">V5F30_01920</name>
</gene>
<dbReference type="SUPFAM" id="SSF52540">
    <property type="entry name" value="P-loop containing nucleoside triphosphate hydrolases"/>
    <property type="match status" value="1"/>
</dbReference>
<proteinExistence type="inferred from homology"/>
<dbReference type="InterPro" id="IPR005580">
    <property type="entry name" value="DbpA/CsdA_RNA-bd_dom"/>
</dbReference>
<evidence type="ECO:0000313" key="11">
    <source>
        <dbReference type="Proteomes" id="UP001604043"/>
    </source>
</evidence>
<dbReference type="RefSeq" id="WP_394006710.1">
    <property type="nucleotide sequence ID" value="NZ_JBAFUR010000001.1"/>
</dbReference>
<dbReference type="Pfam" id="PF00270">
    <property type="entry name" value="DEAD"/>
    <property type="match status" value="1"/>
</dbReference>
<dbReference type="CDD" id="cd18787">
    <property type="entry name" value="SF2_C_DEAD"/>
    <property type="match status" value="1"/>
</dbReference>
<evidence type="ECO:0000256" key="4">
    <source>
        <dbReference type="ARBA" id="ARBA00022840"/>
    </source>
</evidence>
<dbReference type="InterPro" id="IPR050079">
    <property type="entry name" value="DEAD_box_RNA_helicase"/>
</dbReference>
<dbReference type="SMART" id="SM00487">
    <property type="entry name" value="DEXDc"/>
    <property type="match status" value="1"/>
</dbReference>
<keyword evidence="11" id="KW-1185">Reference proteome</keyword>
<keyword evidence="1 6" id="KW-0547">Nucleotide-binding</keyword>
<feature type="compositionally biased region" description="Basic and acidic residues" evidence="7">
    <location>
        <begin position="573"/>
        <end position="591"/>
    </location>
</feature>
<evidence type="ECO:0000256" key="1">
    <source>
        <dbReference type="ARBA" id="ARBA00022741"/>
    </source>
</evidence>
<keyword evidence="4 6" id="KW-0067">ATP-binding</keyword>
<evidence type="ECO:0000256" key="7">
    <source>
        <dbReference type="SAM" id="MobiDB-lite"/>
    </source>
</evidence>
<keyword evidence="2 6" id="KW-0378">Hydrolase</keyword>
<accession>A0ABW6ZAY9</accession>
<dbReference type="PROSITE" id="PS51192">
    <property type="entry name" value="HELICASE_ATP_BIND_1"/>
    <property type="match status" value="1"/>
</dbReference>
<name>A0ABW6ZAY9_9HYPH</name>
<dbReference type="CDD" id="cd12252">
    <property type="entry name" value="RRM_DbpA"/>
    <property type="match status" value="1"/>
</dbReference>
<dbReference type="Gene3D" id="3.40.50.300">
    <property type="entry name" value="P-loop containing nucleotide triphosphate hydrolases"/>
    <property type="match status" value="2"/>
</dbReference>
<comment type="caution">
    <text evidence="10">The sequence shown here is derived from an EMBL/GenBank/DDBJ whole genome shotgun (WGS) entry which is preliminary data.</text>
</comment>
<dbReference type="InterPro" id="IPR027417">
    <property type="entry name" value="P-loop_NTPase"/>
</dbReference>
<sequence>MPFLTTNPALARSLAEKDYDNPTPVQLAVLAPEASGRDLLVSAQTGSGKTVAYGLAMAETLLGTAERFEFASVPQALVVAPTRELALQVQREFAWLYAATGARIVSCVGGMDPRQEQRLLARGAHIVVGTPGRLRDHLERGRLDLSALRVAVLDEADEMLDLGFREDLEFILDATPPERRSLLFSATMPRGIIALAKRYQRDALRIEVAGAEGGHADIEYRTMRVAPTEVEHAIVNVLRYYDTPSAIVFCNTREAVRRLHAMLQERQFSAVALSGELSQNERNHALQALRDGRARVCVATDVAARGIDLPNLGLVIHADLPNDAESLQHRSGRTGRAGRKGVSVLLVPPFRRRRAEDLMRAIGIRPSWSGPPTSEDIRKLDHERMLSDAVITDEPNEEDASAGLALLAAHSPEHLAAALVRLYRAGLPAPEEVADPGEPRAARDRAAGRDFDGGSGAGSVWFRLNVGRRNNADPKWLLPLICRRGNVTRKDIGVIRISDEETAFEVSLAAAERFGKAARRADGDDVVIEVLPGQPTEPSKRPARGKPARGFPPSGEPPRGKTFRNRPAQGKSADGRAEHGKAGFEKPREAKPSGQGKGENQRRSGRPNAFEGKPKGKPTRRS</sequence>
<dbReference type="Pfam" id="PF03880">
    <property type="entry name" value="DbpA"/>
    <property type="match status" value="1"/>
</dbReference>
<dbReference type="InterPro" id="IPR044742">
    <property type="entry name" value="DEAD/DEAH_RhlB"/>
</dbReference>
<organism evidence="10 11">
    <name type="scientific">Xanthobacter aminoxidans</name>
    <dbReference type="NCBI Taxonomy" id="186280"/>
    <lineage>
        <taxon>Bacteria</taxon>
        <taxon>Pseudomonadati</taxon>
        <taxon>Pseudomonadota</taxon>
        <taxon>Alphaproteobacteria</taxon>
        <taxon>Hyphomicrobiales</taxon>
        <taxon>Xanthobacteraceae</taxon>
        <taxon>Xanthobacter</taxon>
    </lineage>
</organism>
<dbReference type="CDD" id="cd00268">
    <property type="entry name" value="DEADc"/>
    <property type="match status" value="1"/>
</dbReference>
<dbReference type="InterPro" id="IPR000629">
    <property type="entry name" value="RNA-helicase_DEAD-box_CS"/>
</dbReference>
<feature type="domain" description="Helicase C-terminal" evidence="9">
    <location>
        <begin position="236"/>
        <end position="378"/>
    </location>
</feature>
<dbReference type="InterPro" id="IPR001650">
    <property type="entry name" value="Helicase_C-like"/>
</dbReference>
<dbReference type="GO" id="GO:0004386">
    <property type="term" value="F:helicase activity"/>
    <property type="evidence" value="ECO:0007669"/>
    <property type="project" value="UniProtKB-KW"/>
</dbReference>
<comment type="similarity">
    <text evidence="5 6">Belongs to the DEAD box helicase family.</text>
</comment>
<evidence type="ECO:0000259" key="9">
    <source>
        <dbReference type="PROSITE" id="PS51194"/>
    </source>
</evidence>
<dbReference type="InterPro" id="IPR014001">
    <property type="entry name" value="Helicase_ATP-bd"/>
</dbReference>
<dbReference type="PANTHER" id="PTHR47959:SF1">
    <property type="entry name" value="ATP-DEPENDENT RNA HELICASE DBPA"/>
    <property type="match status" value="1"/>
</dbReference>
<evidence type="ECO:0000256" key="3">
    <source>
        <dbReference type="ARBA" id="ARBA00022806"/>
    </source>
</evidence>
<evidence type="ECO:0000256" key="5">
    <source>
        <dbReference type="ARBA" id="ARBA00038437"/>
    </source>
</evidence>
<evidence type="ECO:0000256" key="6">
    <source>
        <dbReference type="RuleBase" id="RU000492"/>
    </source>
</evidence>
<dbReference type="Proteomes" id="UP001604043">
    <property type="component" value="Unassembled WGS sequence"/>
</dbReference>
<keyword evidence="3 6" id="KW-0347">Helicase</keyword>
<evidence type="ECO:0000256" key="2">
    <source>
        <dbReference type="ARBA" id="ARBA00022801"/>
    </source>
</evidence>
<evidence type="ECO:0000313" key="10">
    <source>
        <dbReference type="EMBL" id="MFG1250943.1"/>
    </source>
</evidence>
<feature type="domain" description="Helicase ATP-binding" evidence="8">
    <location>
        <begin position="30"/>
        <end position="206"/>
    </location>
</feature>
<evidence type="ECO:0000259" key="8">
    <source>
        <dbReference type="PROSITE" id="PS51192"/>
    </source>
</evidence>
<dbReference type="PROSITE" id="PS00039">
    <property type="entry name" value="DEAD_ATP_HELICASE"/>
    <property type="match status" value="1"/>
</dbReference>
<dbReference type="PANTHER" id="PTHR47959">
    <property type="entry name" value="ATP-DEPENDENT RNA HELICASE RHLE-RELATED"/>
    <property type="match status" value="1"/>
</dbReference>